<dbReference type="RefSeq" id="WP_260976971.1">
    <property type="nucleotide sequence ID" value="NZ_JAOANI010000022.1"/>
</dbReference>
<accession>A0A9X2WH18</accession>
<evidence type="ECO:0008006" key="4">
    <source>
        <dbReference type="Google" id="ProtNLM"/>
    </source>
</evidence>
<keyword evidence="3" id="KW-1185">Reference proteome</keyword>
<dbReference type="Proteomes" id="UP001147830">
    <property type="component" value="Unassembled WGS sequence"/>
</dbReference>
<proteinExistence type="predicted"/>
<evidence type="ECO:0000256" key="1">
    <source>
        <dbReference type="SAM" id="SignalP"/>
    </source>
</evidence>
<feature type="signal peptide" evidence="1">
    <location>
        <begin position="1"/>
        <end position="24"/>
    </location>
</feature>
<protein>
    <recommendedName>
        <fullName evidence="4">LPP20 lipoprotein</fullName>
    </recommendedName>
</protein>
<dbReference type="EMBL" id="JAOANI010000022">
    <property type="protein sequence ID" value="MCT7360128.1"/>
    <property type="molecule type" value="Genomic_DNA"/>
</dbReference>
<dbReference type="PROSITE" id="PS51257">
    <property type="entry name" value="PROKAR_LIPOPROTEIN"/>
    <property type="match status" value="1"/>
</dbReference>
<reference evidence="2" key="2">
    <citation type="submission" date="2022-08" db="EMBL/GenBank/DDBJ databases">
        <authorList>
            <person name="Dong C."/>
        </authorList>
    </citation>
    <scope>NUCLEOTIDE SEQUENCE</scope>
    <source>
        <strain evidence="2">59MF3M-4</strain>
    </source>
</reference>
<comment type="caution">
    <text evidence="2">The sequence shown here is derived from an EMBL/GenBank/DDBJ whole genome shotgun (WGS) entry which is preliminary data.</text>
</comment>
<dbReference type="AlphaFoldDB" id="A0A9X2WH18"/>
<name>A0A9X2WH18_9GAMM</name>
<evidence type="ECO:0000313" key="3">
    <source>
        <dbReference type="Proteomes" id="UP001147830"/>
    </source>
</evidence>
<evidence type="ECO:0000313" key="2">
    <source>
        <dbReference type="EMBL" id="MCT7360128.1"/>
    </source>
</evidence>
<organism evidence="2 3">
    <name type="scientific">Thalassolituus pacificus</name>
    <dbReference type="NCBI Taxonomy" id="2975440"/>
    <lineage>
        <taxon>Bacteria</taxon>
        <taxon>Pseudomonadati</taxon>
        <taxon>Pseudomonadota</taxon>
        <taxon>Gammaproteobacteria</taxon>
        <taxon>Oceanospirillales</taxon>
        <taxon>Oceanospirillaceae</taxon>
        <taxon>Thalassolituus</taxon>
    </lineage>
</organism>
<feature type="chain" id="PRO_5040937731" description="LPP20 lipoprotein" evidence="1">
    <location>
        <begin position="25"/>
        <end position="132"/>
    </location>
</feature>
<reference evidence="2" key="1">
    <citation type="journal article" date="2022" name="Front. Microbiol.">
        <title>Genome-based taxonomic rearrangement of Oceanobacter-related bacteria including the description of Thalassolituus hydrocarbonoclasticus sp. nov. and Thalassolituus pacificus sp. nov. and emended description of the genus Thalassolituus.</title>
        <authorList>
            <person name="Dong C."/>
            <person name="Wei L."/>
            <person name="Wang J."/>
            <person name="Lai Q."/>
            <person name="Huang Z."/>
            <person name="Shao Z."/>
        </authorList>
    </citation>
    <scope>NUCLEOTIDE SEQUENCE</scope>
    <source>
        <strain evidence="2">59MF3M-4</strain>
    </source>
</reference>
<sequence length="132" mass="14580">MSMMKKTGLSAWLLMAALLLGGCAGQPRNGGAPDWIMNPGSGVVASCGFNIKGRYAQEQCALMRARERLAAQQGVEISSVSYLSERMRNDASSVSLNKETLEKVSGVTVKARIRDTWYDAQRDEYYVWLESH</sequence>
<keyword evidence="1" id="KW-0732">Signal</keyword>
<gene>
    <name evidence="2" type="ORF">NYR02_13990</name>
</gene>